<gene>
    <name evidence="1" type="ORF">MBEBAB_0343</name>
</gene>
<protein>
    <submittedName>
        <fullName evidence="1">Uncharacterized protein</fullName>
    </submittedName>
</protein>
<comment type="caution">
    <text evidence="1">The sequence shown here is derived from an EMBL/GenBank/DDBJ whole genome shotgun (WGS) entry which is preliminary data.</text>
</comment>
<dbReference type="EMBL" id="BATC01000003">
    <property type="protein sequence ID" value="GAD58093.1"/>
    <property type="molecule type" value="Genomic_DNA"/>
</dbReference>
<proteinExistence type="predicted"/>
<accession>A0A8E0NAI3</accession>
<dbReference type="Proteomes" id="UP000016569">
    <property type="component" value="Unassembled WGS sequence"/>
</dbReference>
<evidence type="ECO:0000313" key="1">
    <source>
        <dbReference type="EMBL" id="GAD58093.1"/>
    </source>
</evidence>
<reference evidence="2" key="1">
    <citation type="journal article" date="2013" name="Genome Announc.">
        <title>Draft Genome Sequence of the Dimorphic Prosthecate Bacterium Brevundimonas abyssalis TAR-001T.</title>
        <authorList>
            <person name="Tsubouchi T."/>
            <person name="Nishi S."/>
            <person name="Usui K."/>
            <person name="Shimane Y."/>
            <person name="Takaki Y."/>
            <person name="Maruyama T."/>
            <person name="Hatada Y."/>
        </authorList>
    </citation>
    <scope>NUCLEOTIDE SEQUENCE [LARGE SCALE GENOMIC DNA]</scope>
    <source>
        <strain evidence="2">TAR-001</strain>
    </source>
</reference>
<name>A0A8E0NAI3_9CAUL</name>
<dbReference type="AlphaFoldDB" id="A0A8E0NAI3"/>
<sequence length="71" mass="7527">MQRSSVAELVAEADDHGLVLVIAIDGRESAGAELRPLLIESDLLERGLQGDGKITPKDVETAVTPGRDAFI</sequence>
<dbReference type="RefSeq" id="WP_021696189.1">
    <property type="nucleotide sequence ID" value="NZ_BATC01000003.1"/>
</dbReference>
<evidence type="ECO:0000313" key="2">
    <source>
        <dbReference type="Proteomes" id="UP000016569"/>
    </source>
</evidence>
<keyword evidence="2" id="KW-1185">Reference proteome</keyword>
<organism evidence="1 2">
    <name type="scientific">Brevundimonas abyssalis TAR-001</name>
    <dbReference type="NCBI Taxonomy" id="1391729"/>
    <lineage>
        <taxon>Bacteria</taxon>
        <taxon>Pseudomonadati</taxon>
        <taxon>Pseudomonadota</taxon>
        <taxon>Alphaproteobacteria</taxon>
        <taxon>Caulobacterales</taxon>
        <taxon>Caulobacteraceae</taxon>
        <taxon>Brevundimonas</taxon>
    </lineage>
</organism>